<evidence type="ECO:0000256" key="9">
    <source>
        <dbReference type="ARBA" id="ARBA00022989"/>
    </source>
</evidence>
<dbReference type="PRINTS" id="PR01768">
    <property type="entry name" value="TRPVRECEPTOR"/>
</dbReference>
<dbReference type="Proteomes" id="UP000823561">
    <property type="component" value="Chromosome 2"/>
</dbReference>
<proteinExistence type="predicted"/>
<evidence type="ECO:0000256" key="7">
    <source>
        <dbReference type="ARBA" id="ARBA00022737"/>
    </source>
</evidence>
<dbReference type="InterPro" id="IPR043502">
    <property type="entry name" value="DNA/RNA_pol_sf"/>
</dbReference>
<keyword evidence="10 15" id="KW-0040">ANK repeat</keyword>
<keyword evidence="6 17" id="KW-0812">Transmembrane</keyword>
<keyword evidence="9 17" id="KW-1133">Transmembrane helix</keyword>
<dbReference type="EMBL" id="JADWDJ010000002">
    <property type="protein sequence ID" value="KAG5283985.1"/>
    <property type="molecule type" value="Genomic_DNA"/>
</dbReference>
<evidence type="ECO:0000256" key="12">
    <source>
        <dbReference type="ARBA" id="ARBA00023136"/>
    </source>
</evidence>
<dbReference type="SMART" id="SM00248">
    <property type="entry name" value="ANK"/>
    <property type="match status" value="4"/>
</dbReference>
<keyword evidence="4" id="KW-0109">Calcium transport</keyword>
<evidence type="ECO:0000256" key="15">
    <source>
        <dbReference type="PROSITE-ProRule" id="PRU00023"/>
    </source>
</evidence>
<evidence type="ECO:0000256" key="16">
    <source>
        <dbReference type="SAM" id="MobiDB-lite"/>
    </source>
</evidence>
<dbReference type="InterPro" id="IPR024862">
    <property type="entry name" value="TRPV"/>
</dbReference>
<evidence type="ECO:0000256" key="13">
    <source>
        <dbReference type="ARBA" id="ARBA00023303"/>
    </source>
</evidence>
<feature type="transmembrane region" description="Helical" evidence="17">
    <location>
        <begin position="638"/>
        <end position="661"/>
    </location>
</feature>
<dbReference type="Gene3D" id="1.10.287.70">
    <property type="match status" value="1"/>
</dbReference>
<dbReference type="Pfam" id="PF00520">
    <property type="entry name" value="Ion_trans"/>
    <property type="match status" value="1"/>
</dbReference>
<dbReference type="PANTHER" id="PTHR10582:SF5">
    <property type="entry name" value="TRANSIENT RECEPTOR POTENTIAL CATION CHANNEL SUBFAMILY V MEMBER 2"/>
    <property type="match status" value="1"/>
</dbReference>
<keyword evidence="2" id="KW-0813">Transport</keyword>
<evidence type="ECO:0000259" key="18">
    <source>
        <dbReference type="PROSITE" id="PS50878"/>
    </source>
</evidence>
<evidence type="ECO:0000256" key="4">
    <source>
        <dbReference type="ARBA" id="ARBA00022568"/>
    </source>
</evidence>
<evidence type="ECO:0000256" key="5">
    <source>
        <dbReference type="ARBA" id="ARBA00022673"/>
    </source>
</evidence>
<evidence type="ECO:0000256" key="10">
    <source>
        <dbReference type="ARBA" id="ARBA00023043"/>
    </source>
</evidence>
<evidence type="ECO:0000256" key="2">
    <source>
        <dbReference type="ARBA" id="ARBA00022448"/>
    </source>
</evidence>
<evidence type="ECO:0000256" key="14">
    <source>
        <dbReference type="ARBA" id="ARBA00036634"/>
    </source>
</evidence>
<sequence length="906" mass="103941">MATPKNHQRRPFTLEVDDQTDEERAQSKEQGTKDHWTSAFGVGASKKERIPMDSEYQEELGEPSSQIKINRNFVKGVRGITGEAAQDKGKFDMRRLFSAVSSGEVAQLEGLEQYLRRAMKHLTDSEYRSKGKTALLKALLNLTDGRNDTVKLLLDIAEKMGDLKEFVNAAYTDIYYKGQTALHVAIERRSQYFVELLVQKGADVHAKACGKFFQLHDGPCFYFGELPLSLAACTNQKDMVDFLLENQYQNTDVREADSQGNIVLHALVMVADNSPENTDFIIKMYDHILTRAAQLHPKVKLEEIENKQGLTPIKLAAKKGKIELFKHILHREFQDKKTRHLSRKFTEWAYGPVYSSLYDLSSLDSYETKSVLEIVVYGTEIPNRLEMLQVEPLSQLLEEKWRRFAHPIFLFTFVVYLIYLSVFTTVAYFRKDGSDGLPPYPLENTLEDYFLASGQIILLLGSLYFFFKGLSDLKRKRPTLETLLVDGFCELIFFTQAVLFLVSVVFYFCSRKEYLGFMVLCLALSWVNVLYYSRGSKNMGIYGVMIQKMILGDILRFLFVYMVFLFGFSAAIVVLLDEPEPNSTTNVSKARFFFTTDDSTNCKKPTFKNFYFTTLELFKFTIGMGDLEFTEQYRYKEVFYVLLISYIVLTYILLLNMLIALMNKTVEKTSKESTNIWRLQRAITILDIERRLPRCLKRRLRSGVEKNLGNGNGEDRRWCFRANRSTEDAISNLMHTTLTHLEEGNGNYVRMLFIDFSSTFNTIIPLTLVTKMKALGLNTTLCHWIFDFLTNRSQVARVGGLTSDSLTISTGAPQGCVLSPLLYNIYTHDCKANSSHTSIIKFADDTVILGLISNNNEQLYLDQVDEVAQWCQSNSLTLNINKTKEMVVDYRRKQQNYSYTPLMISG</sequence>
<keyword evidence="13" id="KW-0407">Ion channel</keyword>
<dbReference type="PROSITE" id="PS50297">
    <property type="entry name" value="ANK_REP_REGION"/>
    <property type="match status" value="1"/>
</dbReference>
<feature type="transmembrane region" description="Helical" evidence="17">
    <location>
        <begin position="449"/>
        <end position="467"/>
    </location>
</feature>
<dbReference type="GO" id="GO:0098703">
    <property type="term" value="P:calcium ion import across plasma membrane"/>
    <property type="evidence" value="ECO:0007669"/>
    <property type="project" value="TreeGrafter"/>
</dbReference>
<name>A0AAV6HD81_9TELE</name>
<dbReference type="SUPFAM" id="SSF48403">
    <property type="entry name" value="Ankyrin repeat"/>
    <property type="match status" value="1"/>
</dbReference>
<dbReference type="FunFam" id="1.25.40.20:FF:000018">
    <property type="entry name" value="Transient receptor potential cation channel subfamily V member 1"/>
    <property type="match status" value="1"/>
</dbReference>
<dbReference type="Gene3D" id="1.25.40.20">
    <property type="entry name" value="Ankyrin repeat-containing domain"/>
    <property type="match status" value="1"/>
</dbReference>
<feature type="transmembrane region" description="Helical" evidence="17">
    <location>
        <begin position="408"/>
        <end position="429"/>
    </location>
</feature>
<feature type="compositionally biased region" description="Basic and acidic residues" evidence="16">
    <location>
        <begin position="22"/>
        <end position="36"/>
    </location>
</feature>
<feature type="transmembrane region" description="Helical" evidence="17">
    <location>
        <begin position="488"/>
        <end position="508"/>
    </location>
</feature>
<dbReference type="NCBIfam" id="TIGR00870">
    <property type="entry name" value="trp"/>
    <property type="match status" value="1"/>
</dbReference>
<feature type="transmembrane region" description="Helical" evidence="17">
    <location>
        <begin position="554"/>
        <end position="576"/>
    </location>
</feature>
<feature type="transmembrane region" description="Helical" evidence="17">
    <location>
        <begin position="514"/>
        <end position="533"/>
    </location>
</feature>
<evidence type="ECO:0000313" key="20">
    <source>
        <dbReference type="Proteomes" id="UP000823561"/>
    </source>
</evidence>
<protein>
    <recommendedName>
        <fullName evidence="18">Reverse transcriptase domain-containing protein</fullName>
    </recommendedName>
</protein>
<dbReference type="InterPro" id="IPR036770">
    <property type="entry name" value="Ankyrin_rpt-contain_sf"/>
</dbReference>
<feature type="domain" description="Reverse transcriptase" evidence="18">
    <location>
        <begin position="650"/>
        <end position="904"/>
    </location>
</feature>
<dbReference type="GO" id="GO:0005262">
    <property type="term" value="F:calcium channel activity"/>
    <property type="evidence" value="ECO:0007669"/>
    <property type="project" value="UniProtKB-KW"/>
</dbReference>
<keyword evidence="8" id="KW-0106">Calcium</keyword>
<evidence type="ECO:0000256" key="3">
    <source>
        <dbReference type="ARBA" id="ARBA00022475"/>
    </source>
</evidence>
<dbReference type="InterPro" id="IPR005821">
    <property type="entry name" value="Ion_trans_dom"/>
</dbReference>
<feature type="region of interest" description="Disordered" evidence="16">
    <location>
        <begin position="1"/>
        <end position="44"/>
    </location>
</feature>
<keyword evidence="20" id="KW-1185">Reference proteome</keyword>
<dbReference type="Pfam" id="PF00078">
    <property type="entry name" value="RVT_1"/>
    <property type="match status" value="1"/>
</dbReference>
<keyword evidence="12 17" id="KW-0472">Membrane</keyword>
<evidence type="ECO:0000256" key="1">
    <source>
        <dbReference type="ARBA" id="ARBA00004651"/>
    </source>
</evidence>
<comment type="subcellular location">
    <subcellularLocation>
        <location evidence="1">Cell membrane</location>
        <topology evidence="1">Multi-pass membrane protein</topology>
    </subcellularLocation>
</comment>
<dbReference type="Pfam" id="PF12796">
    <property type="entry name" value="Ank_2"/>
    <property type="match status" value="1"/>
</dbReference>
<dbReference type="PROSITE" id="PS50878">
    <property type="entry name" value="RT_POL"/>
    <property type="match status" value="1"/>
</dbReference>
<dbReference type="InterPro" id="IPR008347">
    <property type="entry name" value="TrpV1-4"/>
</dbReference>
<comment type="catalytic activity">
    <reaction evidence="14">
        <text>Ca(2+)(in) = Ca(2+)(out)</text>
        <dbReference type="Rhea" id="RHEA:29671"/>
        <dbReference type="ChEBI" id="CHEBI:29108"/>
    </reaction>
</comment>
<reference evidence="19" key="1">
    <citation type="submission" date="2020-10" db="EMBL/GenBank/DDBJ databases">
        <title>Chromosome-scale genome assembly of the Allis shad, Alosa alosa.</title>
        <authorList>
            <person name="Margot Z."/>
            <person name="Christophe K."/>
            <person name="Cabau C."/>
            <person name="Louis A."/>
            <person name="Berthelot C."/>
            <person name="Parey E."/>
            <person name="Roest Crollius H."/>
            <person name="Montfort J."/>
            <person name="Robinson-Rechavi M."/>
            <person name="Bucao C."/>
            <person name="Bouchez O."/>
            <person name="Gislard M."/>
            <person name="Lluch J."/>
            <person name="Milhes M."/>
            <person name="Lampietro C."/>
            <person name="Lopez Roques C."/>
            <person name="Donnadieu C."/>
            <person name="Braasch I."/>
            <person name="Desvignes T."/>
            <person name="Postlethwait J."/>
            <person name="Bobe J."/>
            <person name="Guiguen Y."/>
        </authorList>
    </citation>
    <scope>NUCLEOTIDE SEQUENCE</scope>
    <source>
        <strain evidence="19">M-15738</strain>
        <tissue evidence="19">Blood</tissue>
    </source>
</reference>
<dbReference type="PROSITE" id="PS50088">
    <property type="entry name" value="ANK_REPEAT"/>
    <property type="match status" value="1"/>
</dbReference>
<evidence type="ECO:0000256" key="11">
    <source>
        <dbReference type="ARBA" id="ARBA00023065"/>
    </source>
</evidence>
<evidence type="ECO:0000256" key="8">
    <source>
        <dbReference type="ARBA" id="ARBA00022837"/>
    </source>
</evidence>
<keyword evidence="3" id="KW-1003">Cell membrane</keyword>
<evidence type="ECO:0000256" key="6">
    <source>
        <dbReference type="ARBA" id="ARBA00022692"/>
    </source>
</evidence>
<keyword evidence="7" id="KW-0677">Repeat</keyword>
<gene>
    <name evidence="19" type="ORF">AALO_G00021690</name>
</gene>
<evidence type="ECO:0000313" key="19">
    <source>
        <dbReference type="EMBL" id="KAG5283985.1"/>
    </source>
</evidence>
<keyword evidence="11" id="KW-0406">Ion transport</keyword>
<feature type="compositionally biased region" description="Basic residues" evidence="16">
    <location>
        <begin position="1"/>
        <end position="10"/>
    </location>
</feature>
<evidence type="ECO:0000256" key="17">
    <source>
        <dbReference type="SAM" id="Phobius"/>
    </source>
</evidence>
<dbReference type="SUPFAM" id="SSF56672">
    <property type="entry name" value="DNA/RNA polymerases"/>
    <property type="match status" value="1"/>
</dbReference>
<organism evidence="19 20">
    <name type="scientific">Alosa alosa</name>
    <name type="common">allis shad</name>
    <dbReference type="NCBI Taxonomy" id="278164"/>
    <lineage>
        <taxon>Eukaryota</taxon>
        <taxon>Metazoa</taxon>
        <taxon>Chordata</taxon>
        <taxon>Craniata</taxon>
        <taxon>Vertebrata</taxon>
        <taxon>Euteleostomi</taxon>
        <taxon>Actinopterygii</taxon>
        <taxon>Neopterygii</taxon>
        <taxon>Teleostei</taxon>
        <taxon>Clupei</taxon>
        <taxon>Clupeiformes</taxon>
        <taxon>Clupeoidei</taxon>
        <taxon>Clupeidae</taxon>
        <taxon>Alosa</taxon>
    </lineage>
</organism>
<dbReference type="GO" id="GO:0005886">
    <property type="term" value="C:plasma membrane"/>
    <property type="evidence" value="ECO:0007669"/>
    <property type="project" value="UniProtKB-SubCell"/>
</dbReference>
<dbReference type="InterPro" id="IPR002110">
    <property type="entry name" value="Ankyrin_rpt"/>
</dbReference>
<dbReference type="PANTHER" id="PTHR10582">
    <property type="entry name" value="TRANSIENT RECEPTOR POTENTIAL ION CHANNEL PROTEIN"/>
    <property type="match status" value="1"/>
</dbReference>
<dbReference type="AlphaFoldDB" id="A0AAV6HD81"/>
<dbReference type="InterPro" id="IPR000477">
    <property type="entry name" value="RT_dom"/>
</dbReference>
<feature type="repeat" description="ANK" evidence="15">
    <location>
        <begin position="177"/>
        <end position="209"/>
    </location>
</feature>
<accession>A0AAV6HD81</accession>
<keyword evidence="5" id="KW-0107">Calcium channel</keyword>
<comment type="caution">
    <text evidence="19">The sequence shown here is derived from an EMBL/GenBank/DDBJ whole genome shotgun (WGS) entry which is preliminary data.</text>
</comment>